<name>A0A4R2GZF5_9ACTN</name>
<dbReference type="OrthoDB" id="3902805at2"/>
<organism evidence="3 4">
    <name type="scientific">Kribbella steppae</name>
    <dbReference type="NCBI Taxonomy" id="2512223"/>
    <lineage>
        <taxon>Bacteria</taxon>
        <taxon>Bacillati</taxon>
        <taxon>Actinomycetota</taxon>
        <taxon>Actinomycetes</taxon>
        <taxon>Propionibacteriales</taxon>
        <taxon>Kribbellaceae</taxon>
        <taxon>Kribbella</taxon>
    </lineage>
</organism>
<dbReference type="Proteomes" id="UP000294508">
    <property type="component" value="Unassembled WGS sequence"/>
</dbReference>
<dbReference type="Gene3D" id="1.50.10.10">
    <property type="match status" value="1"/>
</dbReference>
<accession>A0A4R2GZF5</accession>
<dbReference type="PANTHER" id="PTHR31616">
    <property type="entry name" value="TREHALASE"/>
    <property type="match status" value="1"/>
</dbReference>
<dbReference type="Pfam" id="PF19291">
    <property type="entry name" value="TREH_N"/>
    <property type="match status" value="1"/>
</dbReference>
<dbReference type="InterPro" id="IPR012341">
    <property type="entry name" value="6hp_glycosidase-like_sf"/>
</dbReference>
<dbReference type="AlphaFoldDB" id="A0A4R2GZF5"/>
<reference evidence="3 4" key="1">
    <citation type="journal article" date="2015" name="Stand. Genomic Sci.">
        <title>Genomic Encyclopedia of Bacterial and Archaeal Type Strains, Phase III: the genomes of soil and plant-associated and newly described type strains.</title>
        <authorList>
            <person name="Whitman W.B."/>
            <person name="Woyke T."/>
            <person name="Klenk H.P."/>
            <person name="Zhou Y."/>
            <person name="Lilburn T.G."/>
            <person name="Beck B.J."/>
            <person name="De Vos P."/>
            <person name="Vandamme P."/>
            <person name="Eisen J.A."/>
            <person name="Garrity G."/>
            <person name="Hugenholtz P."/>
            <person name="Kyrpides N.C."/>
        </authorList>
    </citation>
    <scope>NUCLEOTIDE SEQUENCE [LARGE SCALE GENOMIC DNA]</scope>
    <source>
        <strain evidence="3 4">VKM Ac-2572</strain>
    </source>
</reference>
<sequence>MTQQIEDYALIGDLRTAALVGLDGSIDWLCLPRFDSPAVFATLLGDARNGRWILAPQSGGRCTRRRYRGDSLILDTEWITPDGAVRVTDFMSPTSAEPHVVRILEGLTGEVAMHMCMAPRMGYGKVVPSLHSIGAHFVGTAGPDSVWLRSDVGLTVTHGTVTGDFVVSAGQQISFTLGHLPSSRLELPAVDAADSLAATQTYWREWMSRCTYSGPWADAVKRSLIILKALTFQPTGGILAAATTSLPEQIGGSRNWDYRFCWLRDAAFTLRAFLATGYVEEAFAWRDWLVRTVAGDATGTQIMYAIDGTRHLPELTLDWLPGHAGSSPVRTGNGAATQRQNDVWGEVLDALHATRAAEDRPCPGAADLERGLVTQLEQNWAEPDNGIWEVRGPQRHFVHSKLMAWVGVDRAISTLEKHHPRESLNELRDLREAIHTEICHRGFNRSRRAFTQSYGSARLDASVLLMPRYGFLPWADPRMVATVDAIQGNLTRDGLVLRYAVGAEGTNVDGVDGEEGAFLACSFWLADALHGIGRTDEAAELFDRLLTLRNDVGLLSEEYDPITGRHLGNTPQALSHAGLVTTALHLANPTATTVQHHSPTWQDAAS</sequence>
<keyword evidence="4" id="KW-1185">Reference proteome</keyword>
<evidence type="ECO:0000259" key="2">
    <source>
        <dbReference type="Pfam" id="PF19291"/>
    </source>
</evidence>
<dbReference type="GO" id="GO:0004553">
    <property type="term" value="F:hydrolase activity, hydrolyzing O-glycosyl compounds"/>
    <property type="evidence" value="ECO:0007669"/>
    <property type="project" value="TreeGrafter"/>
</dbReference>
<feature type="domain" description="Trehalase-like N-terminal" evidence="2">
    <location>
        <begin position="3"/>
        <end position="143"/>
    </location>
</feature>
<dbReference type="SUPFAM" id="SSF48208">
    <property type="entry name" value="Six-hairpin glycosidases"/>
    <property type="match status" value="1"/>
</dbReference>
<proteinExistence type="predicted"/>
<evidence type="ECO:0000313" key="3">
    <source>
        <dbReference type="EMBL" id="TCO17177.1"/>
    </source>
</evidence>
<feature type="domain" description="GH15-like" evidence="1">
    <location>
        <begin position="217"/>
        <end position="583"/>
    </location>
</feature>
<dbReference type="Pfam" id="PF00723">
    <property type="entry name" value="Glyco_hydro_15"/>
    <property type="match status" value="1"/>
</dbReference>
<evidence type="ECO:0000313" key="4">
    <source>
        <dbReference type="Proteomes" id="UP000294508"/>
    </source>
</evidence>
<evidence type="ECO:0000259" key="1">
    <source>
        <dbReference type="Pfam" id="PF00723"/>
    </source>
</evidence>
<dbReference type="EMBL" id="SLWN01000018">
    <property type="protein sequence ID" value="TCO17177.1"/>
    <property type="molecule type" value="Genomic_DNA"/>
</dbReference>
<dbReference type="GO" id="GO:0005975">
    <property type="term" value="P:carbohydrate metabolic process"/>
    <property type="evidence" value="ECO:0007669"/>
    <property type="project" value="InterPro"/>
</dbReference>
<gene>
    <name evidence="3" type="ORF">EV652_1185</name>
</gene>
<protein>
    <submittedName>
        <fullName evidence="3">GH15 family glucan-1,4-alpha-glucosidase</fullName>
    </submittedName>
</protein>
<dbReference type="InterPro" id="IPR045582">
    <property type="entry name" value="Trehalase-like_N"/>
</dbReference>
<dbReference type="InterPro" id="IPR008928">
    <property type="entry name" value="6-hairpin_glycosidase_sf"/>
</dbReference>
<dbReference type="InterPro" id="IPR011613">
    <property type="entry name" value="GH15-like"/>
</dbReference>
<dbReference type="PANTHER" id="PTHR31616:SF0">
    <property type="entry name" value="GLUCAN 1,4-ALPHA-GLUCOSIDASE"/>
    <property type="match status" value="1"/>
</dbReference>
<comment type="caution">
    <text evidence="3">The sequence shown here is derived from an EMBL/GenBank/DDBJ whole genome shotgun (WGS) entry which is preliminary data.</text>
</comment>